<dbReference type="AlphaFoldDB" id="A0A410X0P1"/>
<gene>
    <name evidence="1" type="ORF">M5X16_19185</name>
    <name evidence="2" type="ORF">PC41400_22420</name>
</gene>
<dbReference type="Gene3D" id="3.40.50.300">
    <property type="entry name" value="P-loop containing nucleotide triphosphate hydrolases"/>
    <property type="match status" value="1"/>
</dbReference>
<dbReference type="Proteomes" id="UP001527202">
    <property type="component" value="Unassembled WGS sequence"/>
</dbReference>
<dbReference type="Proteomes" id="UP000288943">
    <property type="component" value="Chromosome"/>
</dbReference>
<organism evidence="2 3">
    <name type="scientific">Paenibacillus chitinolyticus</name>
    <dbReference type="NCBI Taxonomy" id="79263"/>
    <lineage>
        <taxon>Bacteria</taxon>
        <taxon>Bacillati</taxon>
        <taxon>Bacillota</taxon>
        <taxon>Bacilli</taxon>
        <taxon>Bacillales</taxon>
        <taxon>Paenibacillaceae</taxon>
        <taxon>Paenibacillus</taxon>
    </lineage>
</organism>
<dbReference type="RefSeq" id="WP_042232595.1">
    <property type="nucleotide sequence ID" value="NZ_CP026520.1"/>
</dbReference>
<name>A0A410X0P1_9BACL</name>
<dbReference type="EMBL" id="CP026520">
    <property type="protein sequence ID" value="QAV20275.1"/>
    <property type="molecule type" value="Genomic_DNA"/>
</dbReference>
<dbReference type="GeneID" id="95377552"/>
<dbReference type="EMBL" id="JAMDMJ010000025">
    <property type="protein sequence ID" value="MCY9597896.1"/>
    <property type="molecule type" value="Genomic_DNA"/>
</dbReference>
<proteinExistence type="predicted"/>
<reference evidence="1 4" key="2">
    <citation type="submission" date="2022-05" db="EMBL/GenBank/DDBJ databases">
        <title>Genome Sequencing of Bee-Associated Microbes.</title>
        <authorList>
            <person name="Dunlap C."/>
        </authorList>
    </citation>
    <scope>NUCLEOTIDE SEQUENCE [LARGE SCALE GENOMIC DNA]</scope>
    <source>
        <strain evidence="1 4">NRRL B-23120</strain>
    </source>
</reference>
<keyword evidence="4" id="KW-1185">Reference proteome</keyword>
<reference evidence="2 3" key="1">
    <citation type="submission" date="2018-01" db="EMBL/GenBank/DDBJ databases">
        <title>The whole genome sequencing and assembly of Paenibacillus chitinolyticus KCCM 41400 strain.</title>
        <authorList>
            <person name="Kim J.-Y."/>
            <person name="Park M.-K."/>
            <person name="Lee Y.-J."/>
            <person name="Yi H."/>
            <person name="Bahn Y.-S."/>
            <person name="Kim J.F."/>
            <person name="Lee D.-W."/>
        </authorList>
    </citation>
    <scope>NUCLEOTIDE SEQUENCE [LARGE SCALE GENOMIC DNA]</scope>
    <source>
        <strain evidence="2 3">KCCM 41400</strain>
    </source>
</reference>
<protein>
    <submittedName>
        <fullName evidence="2">Uncharacterized protein</fullName>
    </submittedName>
</protein>
<evidence type="ECO:0000313" key="3">
    <source>
        <dbReference type="Proteomes" id="UP000288943"/>
    </source>
</evidence>
<dbReference type="OrthoDB" id="2842408at2"/>
<evidence type="ECO:0000313" key="2">
    <source>
        <dbReference type="EMBL" id="QAV20275.1"/>
    </source>
</evidence>
<evidence type="ECO:0000313" key="1">
    <source>
        <dbReference type="EMBL" id="MCY9597896.1"/>
    </source>
</evidence>
<evidence type="ECO:0000313" key="4">
    <source>
        <dbReference type="Proteomes" id="UP001527202"/>
    </source>
</evidence>
<dbReference type="KEGG" id="pchi:PC41400_22420"/>
<sequence>MSQVAFWAPVRGHGAATSNVLAVSTMIALDYYARIMITHTKRTRTALENAFGRPSSDGNLLSFSEYGLDALERLLQSDKMMPETIQDYTKPIVKDRLDLLPGSRKPLADPDCFREETLPYIVNSASRYYDLTFVDVGDGYKEDSTEVILRNSDLIVVNLSQNLELLERYFNKELWTESLQNKPLLLVLGDYDGNSRFNAVNLARKFKWRQPIYTVPHCTGYLDACCDKNVLEFFLRSRNAGPGHSSYAFITEIRKLTKALLERLGLDSKLMQERGA</sequence>
<dbReference type="InterPro" id="IPR027417">
    <property type="entry name" value="P-loop_NTPase"/>
</dbReference>
<accession>A0A410X0P1</accession>